<dbReference type="InterPro" id="IPR036162">
    <property type="entry name" value="Resolvase-like_N_sf"/>
</dbReference>
<dbReference type="Pfam" id="PF00239">
    <property type="entry name" value="Resolvase"/>
    <property type="match status" value="1"/>
</dbReference>
<keyword evidence="9" id="KW-1185">Reference proteome</keyword>
<dbReference type="SMART" id="SM00857">
    <property type="entry name" value="Resolvase"/>
    <property type="match status" value="1"/>
</dbReference>
<dbReference type="InterPro" id="IPR006119">
    <property type="entry name" value="Resolv_N"/>
</dbReference>
<feature type="domain" description="Resolvase/invertase-type recombinase catalytic" evidence="6">
    <location>
        <begin position="8"/>
        <end position="155"/>
    </location>
</feature>
<dbReference type="CDD" id="cd03768">
    <property type="entry name" value="SR_ResInv"/>
    <property type="match status" value="1"/>
</dbReference>
<dbReference type="GO" id="GO:0003677">
    <property type="term" value="F:DNA binding"/>
    <property type="evidence" value="ECO:0007669"/>
    <property type="project" value="UniProtKB-KW"/>
</dbReference>
<name>A0A8J8M8F2_9FIRM</name>
<feature type="domain" description="Recombinase" evidence="7">
    <location>
        <begin position="164"/>
        <end position="267"/>
    </location>
</feature>
<dbReference type="RefSeq" id="WP_212692511.1">
    <property type="nucleotide sequence ID" value="NZ_CP058561.1"/>
</dbReference>
<evidence type="ECO:0000256" key="4">
    <source>
        <dbReference type="PIRSR" id="PIRSR606118-50"/>
    </source>
</evidence>
<gene>
    <name evidence="8" type="ORF">HYG85_04730</name>
</gene>
<evidence type="ECO:0000313" key="9">
    <source>
        <dbReference type="Proteomes" id="UP000677305"/>
    </source>
</evidence>
<dbReference type="InterPro" id="IPR038109">
    <property type="entry name" value="DNA_bind_recomb_sf"/>
</dbReference>
<evidence type="ECO:0000256" key="1">
    <source>
        <dbReference type="ARBA" id="ARBA00022908"/>
    </source>
</evidence>
<keyword evidence="1" id="KW-0229">DNA integration</keyword>
<dbReference type="PROSITE" id="PS00397">
    <property type="entry name" value="RECOMBINASES_1"/>
    <property type="match status" value="1"/>
</dbReference>
<dbReference type="EMBL" id="CP058561">
    <property type="protein sequence ID" value="QUH28257.1"/>
    <property type="molecule type" value="Genomic_DNA"/>
</dbReference>
<dbReference type="Pfam" id="PF07508">
    <property type="entry name" value="Recombinase"/>
    <property type="match status" value="1"/>
</dbReference>
<reference evidence="8 9" key="1">
    <citation type="submission" date="2020-07" db="EMBL/GenBank/DDBJ databases">
        <title>Vallitalea guaymasensis genome.</title>
        <authorList>
            <person name="Postec A."/>
        </authorList>
    </citation>
    <scope>NUCLEOTIDE SEQUENCE [LARGE SCALE GENOMIC DNA]</scope>
    <source>
        <strain evidence="8 9">Ra1766G1</strain>
    </source>
</reference>
<dbReference type="GO" id="GO:0000150">
    <property type="term" value="F:DNA strand exchange activity"/>
    <property type="evidence" value="ECO:0007669"/>
    <property type="project" value="InterPro"/>
</dbReference>
<protein>
    <submittedName>
        <fullName evidence="8">Recombinase family protein</fullName>
    </submittedName>
</protein>
<dbReference type="SUPFAM" id="SSF53041">
    <property type="entry name" value="Resolvase-like"/>
    <property type="match status" value="1"/>
</dbReference>
<evidence type="ECO:0000256" key="2">
    <source>
        <dbReference type="ARBA" id="ARBA00023125"/>
    </source>
</evidence>
<dbReference type="PANTHER" id="PTHR30461:SF23">
    <property type="entry name" value="DNA RECOMBINASE-RELATED"/>
    <property type="match status" value="1"/>
</dbReference>
<dbReference type="AlphaFoldDB" id="A0A8J8M8F2"/>
<keyword evidence="3" id="KW-0233">DNA recombination</keyword>
<dbReference type="KEGG" id="vgu:HYG85_04730"/>
<accession>A0A8J8M8F2</accession>
<dbReference type="Gene3D" id="3.90.1750.20">
    <property type="entry name" value="Putative Large Serine Recombinase, Chain B, Domain 2"/>
    <property type="match status" value="1"/>
</dbReference>
<dbReference type="InterPro" id="IPR011109">
    <property type="entry name" value="DNA_bind_recombinase_dom"/>
</dbReference>
<dbReference type="InterPro" id="IPR025827">
    <property type="entry name" value="Zn_ribbon_recom_dom"/>
</dbReference>
<keyword evidence="2" id="KW-0238">DNA-binding</keyword>
<dbReference type="PROSITE" id="PS51737">
    <property type="entry name" value="RECOMBINASE_DNA_BIND"/>
    <property type="match status" value="1"/>
</dbReference>
<evidence type="ECO:0000259" key="6">
    <source>
        <dbReference type="PROSITE" id="PS51736"/>
    </source>
</evidence>
<organism evidence="8 9">
    <name type="scientific">Vallitalea guaymasensis</name>
    <dbReference type="NCBI Taxonomy" id="1185412"/>
    <lineage>
        <taxon>Bacteria</taxon>
        <taxon>Bacillati</taxon>
        <taxon>Bacillota</taxon>
        <taxon>Clostridia</taxon>
        <taxon>Lachnospirales</taxon>
        <taxon>Vallitaleaceae</taxon>
        <taxon>Vallitalea</taxon>
    </lineage>
</organism>
<dbReference type="InterPro" id="IPR006118">
    <property type="entry name" value="Recombinase_CS"/>
</dbReference>
<evidence type="ECO:0000256" key="5">
    <source>
        <dbReference type="PROSITE-ProRule" id="PRU10137"/>
    </source>
</evidence>
<dbReference type="Pfam" id="PF13408">
    <property type="entry name" value="Zn_ribbon_recom"/>
    <property type="match status" value="1"/>
</dbReference>
<evidence type="ECO:0000313" key="8">
    <source>
        <dbReference type="EMBL" id="QUH28257.1"/>
    </source>
</evidence>
<evidence type="ECO:0000256" key="3">
    <source>
        <dbReference type="ARBA" id="ARBA00023172"/>
    </source>
</evidence>
<feature type="active site" description="O-(5'-phospho-DNA)-serine intermediate" evidence="4 5">
    <location>
        <position position="16"/>
    </location>
</feature>
<evidence type="ECO:0000259" key="7">
    <source>
        <dbReference type="PROSITE" id="PS51737"/>
    </source>
</evidence>
<dbReference type="InterPro" id="IPR050639">
    <property type="entry name" value="SSR_resolvase"/>
</dbReference>
<dbReference type="Proteomes" id="UP000677305">
    <property type="component" value="Chromosome"/>
</dbReference>
<proteinExistence type="predicted"/>
<dbReference type="PANTHER" id="PTHR30461">
    <property type="entry name" value="DNA-INVERTASE FROM LAMBDOID PROPHAGE"/>
    <property type="match status" value="1"/>
</dbReference>
<dbReference type="Gene3D" id="3.40.50.1390">
    <property type="entry name" value="Resolvase, N-terminal catalytic domain"/>
    <property type="match status" value="1"/>
</dbReference>
<dbReference type="GO" id="GO:0015074">
    <property type="term" value="P:DNA integration"/>
    <property type="evidence" value="ECO:0007669"/>
    <property type="project" value="UniProtKB-KW"/>
</dbReference>
<dbReference type="PROSITE" id="PS51736">
    <property type="entry name" value="RECOMBINASES_3"/>
    <property type="match status" value="1"/>
</dbReference>
<sequence>MSANLEKRVACYVRVSTENQLENYSIDEQTDRLKAFCKAKDLSIVKFYTDGGYSGGNMNRPGLQQMLKDIKDKHIDMIIVYKLDRLSRSQKDTLTLIEDEFLSNDVDFVSMSENFDTSTPFGKAMIGILSVFAQLEKDQITERFTMGRIGRAKNGYYHGGPTAPTGYDYIDGELVVNEYEALQVKEVFKRFLDGQSINAIRKYMSEHYTNKYGNWSSHTLVLNILKNKVYIGKVKFKGKAYAGKHKPIISTDIFNDVQKILTSTKREDSKTIFQKNPFKANNLLTSLIYCKNCGARFCGNHGNYVCYSRGKTDKRKIIDPNCKNKKWNIQALDKIIKDEILEAALNKEYFNKIISNKEIVPVDNTKKMKKRIDEIDKQIVRMMDLYQVGDIPIEQISHRIVKLKKEKDTISDQLVDKKQTKLSIAEAKGILSRAAIILENGDLSQQRMVVSNLIDYIEIDDECIQIHWSFV</sequence>